<dbReference type="RefSeq" id="XP_005718871.1">
    <property type="nucleotide sequence ID" value="XM_005718814.1"/>
</dbReference>
<dbReference type="KEGG" id="ccp:CHC_T00006683001"/>
<dbReference type="Gramene" id="CDF38966">
    <property type="protein sequence ID" value="CDF38966"/>
    <property type="gene ID" value="CHC_T00006683001"/>
</dbReference>
<gene>
    <name evidence="1" type="ORF">CHC_T00006683001</name>
</gene>
<sequence>MRYLCSLPITGVYVSWLLPSQVRGVANYDIVLLSVGGGSRRSSPPCIVGPEGRAVASSQGRHQLLLTRRATLAYVLDMLIHKYRHVLS</sequence>
<keyword evidence="2" id="KW-1185">Reference proteome</keyword>
<dbReference type="GeneID" id="17326589"/>
<protein>
    <submittedName>
        <fullName evidence="1">Uncharacterized protein</fullName>
    </submittedName>
</protein>
<reference evidence="2" key="1">
    <citation type="journal article" date="2013" name="Proc. Natl. Acad. Sci. U.S.A.">
        <title>Genome structure and metabolic features in the red seaweed Chondrus crispus shed light on evolution of the Archaeplastida.</title>
        <authorList>
            <person name="Collen J."/>
            <person name="Porcel B."/>
            <person name="Carre W."/>
            <person name="Ball S.G."/>
            <person name="Chaparro C."/>
            <person name="Tonon T."/>
            <person name="Barbeyron T."/>
            <person name="Michel G."/>
            <person name="Noel B."/>
            <person name="Valentin K."/>
            <person name="Elias M."/>
            <person name="Artiguenave F."/>
            <person name="Arun A."/>
            <person name="Aury J.M."/>
            <person name="Barbosa-Neto J.F."/>
            <person name="Bothwell J.H."/>
            <person name="Bouget F.Y."/>
            <person name="Brillet L."/>
            <person name="Cabello-Hurtado F."/>
            <person name="Capella-Gutierrez S."/>
            <person name="Charrier B."/>
            <person name="Cladiere L."/>
            <person name="Cock J.M."/>
            <person name="Coelho S.M."/>
            <person name="Colleoni C."/>
            <person name="Czjzek M."/>
            <person name="Da Silva C."/>
            <person name="Delage L."/>
            <person name="Denoeud F."/>
            <person name="Deschamps P."/>
            <person name="Dittami S.M."/>
            <person name="Gabaldon T."/>
            <person name="Gachon C.M."/>
            <person name="Groisillier A."/>
            <person name="Herve C."/>
            <person name="Jabbari K."/>
            <person name="Katinka M."/>
            <person name="Kloareg B."/>
            <person name="Kowalczyk N."/>
            <person name="Labadie K."/>
            <person name="Leblanc C."/>
            <person name="Lopez P.J."/>
            <person name="McLachlan D.H."/>
            <person name="Meslet-Cladiere L."/>
            <person name="Moustafa A."/>
            <person name="Nehr Z."/>
            <person name="Nyvall Collen P."/>
            <person name="Panaud O."/>
            <person name="Partensky F."/>
            <person name="Poulain J."/>
            <person name="Rensing S.A."/>
            <person name="Rousvoal S."/>
            <person name="Samson G."/>
            <person name="Symeonidi A."/>
            <person name="Weissenbach J."/>
            <person name="Zambounis A."/>
            <person name="Wincker P."/>
            <person name="Boyen C."/>
        </authorList>
    </citation>
    <scope>NUCLEOTIDE SEQUENCE [LARGE SCALE GENOMIC DNA]</scope>
    <source>
        <strain evidence="2">cv. Stackhouse</strain>
    </source>
</reference>
<name>R7QNB8_CHOCR</name>
<organism evidence="1 2">
    <name type="scientific">Chondrus crispus</name>
    <name type="common">Carrageen Irish moss</name>
    <name type="synonym">Polymorpha crispa</name>
    <dbReference type="NCBI Taxonomy" id="2769"/>
    <lineage>
        <taxon>Eukaryota</taxon>
        <taxon>Rhodophyta</taxon>
        <taxon>Florideophyceae</taxon>
        <taxon>Rhodymeniophycidae</taxon>
        <taxon>Gigartinales</taxon>
        <taxon>Gigartinaceae</taxon>
        <taxon>Chondrus</taxon>
    </lineage>
</organism>
<dbReference type="AlphaFoldDB" id="R7QNB8"/>
<evidence type="ECO:0000313" key="1">
    <source>
        <dbReference type="EMBL" id="CDF38966.1"/>
    </source>
</evidence>
<accession>R7QNB8</accession>
<proteinExistence type="predicted"/>
<evidence type="ECO:0000313" key="2">
    <source>
        <dbReference type="Proteomes" id="UP000012073"/>
    </source>
</evidence>
<dbReference type="EMBL" id="HG001983">
    <property type="protein sequence ID" value="CDF38966.1"/>
    <property type="molecule type" value="Genomic_DNA"/>
</dbReference>
<dbReference type="Proteomes" id="UP000012073">
    <property type="component" value="Unassembled WGS sequence"/>
</dbReference>